<dbReference type="Pfam" id="PF07237">
    <property type="entry name" value="DUF1428"/>
    <property type="match status" value="1"/>
</dbReference>
<accession>A0A369VU30</accession>
<dbReference type="OrthoDB" id="9792392at2"/>
<protein>
    <submittedName>
        <fullName evidence="1">DUF1428 domain-containing protein</fullName>
    </submittedName>
</protein>
<name>A0A369VU30_9SPHN</name>
<dbReference type="EMBL" id="QQNB01000002">
    <property type="protein sequence ID" value="RDE05868.1"/>
    <property type="molecule type" value="Genomic_DNA"/>
</dbReference>
<dbReference type="Proteomes" id="UP000253918">
    <property type="component" value="Unassembled WGS sequence"/>
</dbReference>
<dbReference type="PIRSF" id="PIRSF007028">
    <property type="entry name" value="UCP007028"/>
    <property type="match status" value="1"/>
</dbReference>
<comment type="caution">
    <text evidence="1">The sequence shown here is derived from an EMBL/GenBank/DDBJ whole genome shotgun (WGS) entry which is preliminary data.</text>
</comment>
<reference evidence="1 2" key="1">
    <citation type="submission" date="2018-07" db="EMBL/GenBank/DDBJ databases">
        <title>a novel species of Sphingomonas isolated from the rhizosphere soil of Araceae plant.</title>
        <authorList>
            <person name="Zhiyong W."/>
            <person name="Qinglan Z."/>
            <person name="Zhiwei F."/>
            <person name="Ding X."/>
            <person name="Gejiao W."/>
            <person name="Shixue Z."/>
        </authorList>
    </citation>
    <scope>NUCLEOTIDE SEQUENCE [LARGE SCALE GENOMIC DNA]</scope>
    <source>
        <strain evidence="1 2">WZY 27</strain>
    </source>
</reference>
<keyword evidence="2" id="KW-1185">Reference proteome</keyword>
<organism evidence="1 2">
    <name type="scientific">Sphingomonas aracearum</name>
    <dbReference type="NCBI Taxonomy" id="2283317"/>
    <lineage>
        <taxon>Bacteria</taxon>
        <taxon>Pseudomonadati</taxon>
        <taxon>Pseudomonadota</taxon>
        <taxon>Alphaproteobacteria</taxon>
        <taxon>Sphingomonadales</taxon>
        <taxon>Sphingomonadaceae</taxon>
        <taxon>Sphingomonas</taxon>
    </lineage>
</organism>
<proteinExistence type="predicted"/>
<dbReference type="Gene3D" id="3.30.70.100">
    <property type="match status" value="1"/>
</dbReference>
<sequence length="117" mass="12924">MTYVDGFLAPVRAGVSKEEYLGFAARAAPVFREHGALRVVECWSDDVPHGTVTDFFRAVAAEEGEQVVFSWIEWPDKQARDAGMAKAMEDPRMQPDGPMPFEGKRLIYGGFAAILDA</sequence>
<evidence type="ECO:0000313" key="2">
    <source>
        <dbReference type="Proteomes" id="UP000253918"/>
    </source>
</evidence>
<dbReference type="AlphaFoldDB" id="A0A369VU30"/>
<dbReference type="RefSeq" id="WP_114687937.1">
    <property type="nucleotide sequence ID" value="NZ_QQNB01000002.1"/>
</dbReference>
<gene>
    <name evidence="1" type="ORF">DVW87_11815</name>
</gene>
<dbReference type="SUPFAM" id="SSF54909">
    <property type="entry name" value="Dimeric alpha+beta barrel"/>
    <property type="match status" value="1"/>
</dbReference>
<dbReference type="InterPro" id="IPR009874">
    <property type="entry name" value="DUF1428"/>
</dbReference>
<dbReference type="InterPro" id="IPR011008">
    <property type="entry name" value="Dimeric_a/b-barrel"/>
</dbReference>
<evidence type="ECO:0000313" key="1">
    <source>
        <dbReference type="EMBL" id="RDE05868.1"/>
    </source>
</evidence>